<evidence type="ECO:0000259" key="2">
    <source>
        <dbReference type="Pfam" id="PF13280"/>
    </source>
</evidence>
<evidence type="ECO:0000259" key="3">
    <source>
        <dbReference type="Pfam" id="PF25583"/>
    </source>
</evidence>
<accession>A0A919YUV0</accession>
<sequence>MKLHRMLAITLELMAKKRVRASDLAARFEVSTRTIYREIELINQAGIPVVSYTGADGGFELMDSFFLTKQQFTVQDFSVIYQLLQGVEGAVGDKFTLLKDKLGSLHPKLSSSEAAHDLLLDASTSQADKAVVRDIYYAIQQKRMIAFTYQNAAGAITERQLEPYRLLWERGVWYVEGYCLTRSASRLFRISRMKALQVSDELFQPRAVYTADEEQDKPLGIYAHLRFDKSAEPRVSEQFADQCSYEGDYIDVQTVFYSEDYALSVVLSYGAKVVVLSPPELKEALLGKLQEIQGRYVALNFHKQHEEP</sequence>
<dbReference type="InterPro" id="IPR051534">
    <property type="entry name" value="CBASS_pafABC_assoc_protein"/>
</dbReference>
<dbReference type="InterPro" id="IPR013196">
    <property type="entry name" value="HTH_11"/>
</dbReference>
<keyword evidence="5" id="KW-1185">Reference proteome</keyword>
<name>A0A919YUV0_9BACL</name>
<evidence type="ECO:0000313" key="5">
    <source>
        <dbReference type="Proteomes" id="UP000683139"/>
    </source>
</evidence>
<gene>
    <name evidence="4" type="ORF">J40TS1_33380</name>
</gene>
<dbReference type="PANTHER" id="PTHR34580:SF1">
    <property type="entry name" value="PROTEIN PAFC"/>
    <property type="match status" value="1"/>
</dbReference>
<dbReference type="InterPro" id="IPR036388">
    <property type="entry name" value="WH-like_DNA-bd_sf"/>
</dbReference>
<dbReference type="InterPro" id="IPR036390">
    <property type="entry name" value="WH_DNA-bd_sf"/>
</dbReference>
<reference evidence="4" key="1">
    <citation type="submission" date="2021-03" db="EMBL/GenBank/DDBJ databases">
        <title>Antimicrobial resistance genes in bacteria isolated from Japanese honey, and their potential for conferring macrolide and lincosamide resistance in the American foulbrood pathogen Paenibacillus larvae.</title>
        <authorList>
            <person name="Okamoto M."/>
            <person name="Kumagai M."/>
            <person name="Kanamori H."/>
            <person name="Takamatsu D."/>
        </authorList>
    </citation>
    <scope>NUCLEOTIDE SEQUENCE</scope>
    <source>
        <strain evidence="4">J40TS1</strain>
    </source>
</reference>
<feature type="domain" description="Helix-turn-helix type 11" evidence="1">
    <location>
        <begin position="5"/>
        <end position="54"/>
    </location>
</feature>
<dbReference type="AlphaFoldDB" id="A0A919YUV0"/>
<dbReference type="Proteomes" id="UP000683139">
    <property type="component" value="Unassembled WGS sequence"/>
</dbReference>
<proteinExistence type="predicted"/>
<feature type="domain" description="WYL" evidence="2">
    <location>
        <begin position="131"/>
        <end position="198"/>
    </location>
</feature>
<dbReference type="SUPFAM" id="SSF46785">
    <property type="entry name" value="Winged helix' DNA-binding domain"/>
    <property type="match status" value="1"/>
</dbReference>
<comment type="caution">
    <text evidence="4">The sequence shown here is derived from an EMBL/GenBank/DDBJ whole genome shotgun (WGS) entry which is preliminary data.</text>
</comment>
<dbReference type="Pfam" id="PF25583">
    <property type="entry name" value="WCX"/>
    <property type="match status" value="1"/>
</dbReference>
<dbReference type="InterPro" id="IPR026881">
    <property type="entry name" value="WYL_dom"/>
</dbReference>
<dbReference type="PROSITE" id="PS52050">
    <property type="entry name" value="WYL"/>
    <property type="match status" value="1"/>
</dbReference>
<dbReference type="EMBL" id="BOSE01000006">
    <property type="protein sequence ID" value="GIP17696.1"/>
    <property type="molecule type" value="Genomic_DNA"/>
</dbReference>
<dbReference type="RefSeq" id="WP_213517291.1">
    <property type="nucleotide sequence ID" value="NZ_BOSE01000006.1"/>
</dbReference>
<feature type="domain" description="WCX" evidence="3">
    <location>
        <begin position="222"/>
        <end position="292"/>
    </location>
</feature>
<dbReference type="Pfam" id="PF08279">
    <property type="entry name" value="HTH_11"/>
    <property type="match status" value="1"/>
</dbReference>
<protein>
    <submittedName>
        <fullName evidence="4">DeoR family transcriptional regulator</fullName>
    </submittedName>
</protein>
<dbReference type="PANTHER" id="PTHR34580">
    <property type="match status" value="1"/>
</dbReference>
<dbReference type="InterPro" id="IPR057727">
    <property type="entry name" value="WCX_dom"/>
</dbReference>
<dbReference type="Gene3D" id="1.10.10.10">
    <property type="entry name" value="Winged helix-like DNA-binding domain superfamily/Winged helix DNA-binding domain"/>
    <property type="match status" value="1"/>
</dbReference>
<evidence type="ECO:0000259" key="1">
    <source>
        <dbReference type="Pfam" id="PF08279"/>
    </source>
</evidence>
<dbReference type="InterPro" id="IPR028349">
    <property type="entry name" value="PafC-like"/>
</dbReference>
<organism evidence="4 5">
    <name type="scientific">Paenibacillus montaniterrae</name>
    <dbReference type="NCBI Taxonomy" id="429341"/>
    <lineage>
        <taxon>Bacteria</taxon>
        <taxon>Bacillati</taxon>
        <taxon>Bacillota</taxon>
        <taxon>Bacilli</taxon>
        <taxon>Bacillales</taxon>
        <taxon>Paenibacillaceae</taxon>
        <taxon>Paenibacillus</taxon>
    </lineage>
</organism>
<dbReference type="PIRSF" id="PIRSF016838">
    <property type="entry name" value="PafC"/>
    <property type="match status" value="1"/>
</dbReference>
<dbReference type="Pfam" id="PF13280">
    <property type="entry name" value="WYL"/>
    <property type="match status" value="1"/>
</dbReference>
<evidence type="ECO:0000313" key="4">
    <source>
        <dbReference type="EMBL" id="GIP17696.1"/>
    </source>
</evidence>